<accession>A0ABX0KF00</accession>
<feature type="domain" description="Peptidase C51" evidence="1">
    <location>
        <begin position="45"/>
        <end position="165"/>
    </location>
</feature>
<dbReference type="Gene3D" id="3.90.1720.10">
    <property type="entry name" value="endopeptidase domain like (from Nostoc punctiforme)"/>
    <property type="match status" value="1"/>
</dbReference>
<reference evidence="2 3" key="1">
    <citation type="journal article" date="2020" name="Int. J. Syst. Evol. Microbiol.">
        <title>Novel acetic acid bacteria from cider fermentations: Acetobacter conturbans sp. nov. and Acetobacter fallax sp. nov.</title>
        <authorList>
            <person name="Sombolestani A.S."/>
            <person name="Cleenwerck I."/>
            <person name="Cnockaert M."/>
            <person name="Borremans W."/>
            <person name="Wieme A.D."/>
            <person name="De Vuyst L."/>
            <person name="Vandamme P."/>
        </authorList>
    </citation>
    <scope>NUCLEOTIDE SEQUENCE [LARGE SCALE GENOMIC DNA]</scope>
    <source>
        <strain evidence="2 3">LMG 1637</strain>
    </source>
</reference>
<dbReference type="SUPFAM" id="SSF54001">
    <property type="entry name" value="Cysteine proteinases"/>
    <property type="match status" value="1"/>
</dbReference>
<organism evidence="2 3">
    <name type="scientific">Acetobacter fallax</name>
    <dbReference type="NCBI Taxonomy" id="1737473"/>
    <lineage>
        <taxon>Bacteria</taxon>
        <taxon>Pseudomonadati</taxon>
        <taxon>Pseudomonadota</taxon>
        <taxon>Alphaproteobacteria</taxon>
        <taxon>Acetobacterales</taxon>
        <taxon>Acetobacteraceae</taxon>
        <taxon>Acetobacter</taxon>
    </lineage>
</organism>
<dbReference type="InterPro" id="IPR038765">
    <property type="entry name" value="Papain-like_cys_pep_sf"/>
</dbReference>
<keyword evidence="3" id="KW-1185">Reference proteome</keyword>
<sequence length="244" mass="27423">MRFSKLWLKNLILVALATVSASFFLRPTHGYARLISRGHYHQRFSKIYGAVDHNRKNFQRYYSAARVIQCVEFAKSESEVVLSGNARDWWYNAAGRYARGAAPEVGSVLNFRPIRRMPLGHVAIVTGTLNSRVIIIDQSHWGQSGISRNVRVVDVSPDNNWSAVRVELNGRSNTFGSIYPTYGFIYPRQNDVSRVMAARATGGSADVPAPQYAEAAGTTGDVENQYLFHDASIRHRTGNHRKHK</sequence>
<gene>
    <name evidence="2" type="ORF">GOB84_16810</name>
</gene>
<proteinExistence type="predicted"/>
<evidence type="ECO:0000259" key="1">
    <source>
        <dbReference type="PROSITE" id="PS50911"/>
    </source>
</evidence>
<dbReference type="RefSeq" id="WP_173578622.1">
    <property type="nucleotide sequence ID" value="NZ_WOSW01000058.1"/>
</dbReference>
<protein>
    <submittedName>
        <fullName evidence="2">CHAP domain-containing protein</fullName>
    </submittedName>
</protein>
<dbReference type="InterPro" id="IPR007921">
    <property type="entry name" value="CHAP_dom"/>
</dbReference>
<dbReference type="EMBL" id="WOSW01000058">
    <property type="protein sequence ID" value="NHO34167.1"/>
    <property type="molecule type" value="Genomic_DNA"/>
</dbReference>
<comment type="caution">
    <text evidence="2">The sequence shown here is derived from an EMBL/GenBank/DDBJ whole genome shotgun (WGS) entry which is preliminary data.</text>
</comment>
<name>A0ABX0KF00_9PROT</name>
<evidence type="ECO:0000313" key="3">
    <source>
        <dbReference type="Proteomes" id="UP000615326"/>
    </source>
</evidence>
<dbReference type="PROSITE" id="PS50911">
    <property type="entry name" value="CHAP"/>
    <property type="match status" value="1"/>
</dbReference>
<dbReference type="Pfam" id="PF05257">
    <property type="entry name" value="CHAP"/>
    <property type="match status" value="1"/>
</dbReference>
<evidence type="ECO:0000313" key="2">
    <source>
        <dbReference type="EMBL" id="NHO34167.1"/>
    </source>
</evidence>
<dbReference type="Proteomes" id="UP000615326">
    <property type="component" value="Unassembled WGS sequence"/>
</dbReference>